<organism evidence="3 4">
    <name type="scientific">Spirulina subsalsa FACHB-351</name>
    <dbReference type="NCBI Taxonomy" id="234711"/>
    <lineage>
        <taxon>Bacteria</taxon>
        <taxon>Bacillati</taxon>
        <taxon>Cyanobacteriota</taxon>
        <taxon>Cyanophyceae</taxon>
        <taxon>Spirulinales</taxon>
        <taxon>Spirulinaceae</taxon>
        <taxon>Spirulina</taxon>
    </lineage>
</organism>
<evidence type="ECO:0000313" key="3">
    <source>
        <dbReference type="EMBL" id="MCW6038909.1"/>
    </source>
</evidence>
<dbReference type="Proteomes" id="UP001526426">
    <property type="component" value="Unassembled WGS sequence"/>
</dbReference>
<dbReference type="InterPro" id="IPR001650">
    <property type="entry name" value="Helicase_C-like"/>
</dbReference>
<evidence type="ECO:0000313" key="4">
    <source>
        <dbReference type="Proteomes" id="UP001526426"/>
    </source>
</evidence>
<dbReference type="CDD" id="cd18785">
    <property type="entry name" value="SF2_C"/>
    <property type="match status" value="1"/>
</dbReference>
<reference evidence="3 4" key="1">
    <citation type="submission" date="2021-08" db="EMBL/GenBank/DDBJ databases">
        <title>Draft genome sequence of Spirulina subsalsa with high tolerance to salinity and hype-accumulation of phycocyanin.</title>
        <authorList>
            <person name="Pei H."/>
            <person name="Jiang L."/>
        </authorList>
    </citation>
    <scope>NUCLEOTIDE SEQUENCE [LARGE SCALE GENOMIC DNA]</scope>
    <source>
        <strain evidence="3 4">FACHB-351</strain>
    </source>
</reference>
<dbReference type="SUPFAM" id="SSF52540">
    <property type="entry name" value="P-loop containing nucleoside triphosphate hydrolases"/>
    <property type="match status" value="2"/>
</dbReference>
<sequence>MQTIELPGNNLAQLDLNAINAQLREGSAQLDWSLVEEVSDAELTQLLGGLNLSDHGAALGEDTLSPQLANRIIAILQQNPDPDPETAPLLQTTDQFDLRKRLVEMIYKDLHGPVNGEFEEVDESSLTERYLIGAIAPRHRNKQAEDPTEEDPAQQDPLAATGQKTNDDGDTEENAPNSSLFPSSLGMTFSIAGDSQNIQIIARWGSYDKGKSNEYLTQEGNPKSVWQRTPHSDRKTFALREDRTTPLEWQPDPNSPDVVVKLRYRRYEENWLVTVFLENLQTEPRQNREKSWIFQPEITVQHPDKRPIFIRKPLNSNSKLDVKIRAEQESLQLLYRNSVEFAVGHNTSIHADLDPQNPQQAYKLRTSLIPRCLVPSTAPPDAREIPALAGLELDMKALATAPPETLPRMLTPLTRAYEEWLEEQEQNIPNLPQEPDFFQKTARRNLENCRQALERIQGGIDLLTRDSQALQAFQFMNQAMTYQRIRGIYAEQKRQGHSDLAPEALDQPKNHSWRTFQLAFILLNLPGLTDLNHSDRRIGGNCDLLWFPTGGGKTEAYLGLTAYTLALRRLQGVVNGYDGNYGVAVLMRYTLRLLTLQQFQRATTLICACEAIRRKNPELWGQEPFRIGLWVGNKSTPNWTRQSEEVIKQERGQNYSGNIGTPHQLTNCPWCGSEINPGKHIDVRTFEKDMGRTLVFCGDLRGQCLFSRRQAPDEGLPVVVVDEEIYRRLPALVIATVDKFAQMPWNGKTQMLFGKVNGYCPRHGFRCPDLEDSDFHPAKGKLPAARTRAQLPLRPPDLIIQDELHLISGPLGSLVGLYETAVDELCTWDAGNGEGGTSRPNGNPQKVRPKVIASTATIRQANSQVHNLFLRKVKIFPPQAIDIEDNFFSRQRPPSAEHPGRLYLGICAPGRRIKAAVIRVYLAALAAGQQLLEEGHDADPWMTLVGYFNSLRELGGTRRLVDDDITTRLFKMDQRGLAKRSLRKVEELTSRKSSTDIPKILDALECKFERQEARGKRPEGIIPNSPTPDSGKSADSRLPTPKGDKKRNKGANYPLDVILATNMISVGVDVKRLGLMVACGQPKNTAEYIQATSRVGRNSPGLVLTIYNWARPRDLSHYERFEHYHKTFYQHVEPLSVTPASSGALQRGLAALLVSLVRLSGFEFNGQNGAAKLTEEMSQHSDVVNSVDAIANRIVEIFQDASKEPEIRERLRGLIEAWKDRAQPDEAGSKLQYRASQGGGTTISLLHDRK</sequence>
<comment type="caution">
    <text evidence="3">The sequence shown here is derived from an EMBL/GenBank/DDBJ whole genome shotgun (WGS) entry which is preliminary data.</text>
</comment>
<dbReference type="Pfam" id="PF00271">
    <property type="entry name" value="Helicase_C"/>
    <property type="match status" value="1"/>
</dbReference>
<dbReference type="EMBL" id="JAIHOM010000206">
    <property type="protein sequence ID" value="MCW6038909.1"/>
    <property type="molecule type" value="Genomic_DNA"/>
</dbReference>
<evidence type="ECO:0000256" key="1">
    <source>
        <dbReference type="SAM" id="MobiDB-lite"/>
    </source>
</evidence>
<gene>
    <name evidence="3" type="primary">drmA</name>
    <name evidence="3" type="ORF">K4A83_22010</name>
</gene>
<dbReference type="GO" id="GO:0004386">
    <property type="term" value="F:helicase activity"/>
    <property type="evidence" value="ECO:0007669"/>
    <property type="project" value="UniProtKB-KW"/>
</dbReference>
<keyword evidence="3" id="KW-0547">Nucleotide-binding</keyword>
<dbReference type="NCBIfam" id="NF038325">
    <property type="entry name" value="DISARM_DrmAS"/>
    <property type="match status" value="1"/>
</dbReference>
<feature type="domain" description="Helicase C-terminal" evidence="2">
    <location>
        <begin position="964"/>
        <end position="1136"/>
    </location>
</feature>
<dbReference type="InterPro" id="IPR027417">
    <property type="entry name" value="P-loop_NTPase"/>
</dbReference>
<accession>A0ABT3LBL9</accession>
<dbReference type="Gene3D" id="3.40.50.300">
    <property type="entry name" value="P-loop containing nucleotide triphosphate hydrolases"/>
    <property type="match status" value="1"/>
</dbReference>
<keyword evidence="3" id="KW-0347">Helicase</keyword>
<feature type="region of interest" description="Disordered" evidence="1">
    <location>
        <begin position="1011"/>
        <end position="1050"/>
    </location>
</feature>
<dbReference type="RefSeq" id="WP_265266853.1">
    <property type="nucleotide sequence ID" value="NZ_JAIHOM010000206.1"/>
</dbReference>
<keyword evidence="4" id="KW-1185">Reference proteome</keyword>
<dbReference type="SMART" id="SM00490">
    <property type="entry name" value="HELICc"/>
    <property type="match status" value="1"/>
</dbReference>
<evidence type="ECO:0000259" key="2">
    <source>
        <dbReference type="PROSITE" id="PS51194"/>
    </source>
</evidence>
<keyword evidence="3" id="KW-0067">ATP-binding</keyword>
<keyword evidence="3" id="KW-0378">Hydrolase</keyword>
<dbReference type="PROSITE" id="PS51194">
    <property type="entry name" value="HELICASE_CTER"/>
    <property type="match status" value="1"/>
</dbReference>
<protein>
    <submittedName>
        <fullName evidence="3">DISARM system helicase DrmA</fullName>
    </submittedName>
</protein>
<feature type="region of interest" description="Disordered" evidence="1">
    <location>
        <begin position="137"/>
        <end position="182"/>
    </location>
</feature>
<name>A0ABT3LBL9_9CYAN</name>
<proteinExistence type="predicted"/>